<evidence type="ECO:0000256" key="5">
    <source>
        <dbReference type="ARBA" id="ARBA00023049"/>
    </source>
</evidence>
<keyword evidence="1" id="KW-0645">Protease</keyword>
<dbReference type="InterPro" id="IPR025657">
    <property type="entry name" value="RadC_JAB"/>
</dbReference>
<dbReference type="InterPro" id="IPR020891">
    <property type="entry name" value="UPF0758_CS"/>
</dbReference>
<dbReference type="InterPro" id="IPR001405">
    <property type="entry name" value="UPF0758"/>
</dbReference>
<evidence type="ECO:0000259" key="6">
    <source>
        <dbReference type="PROSITE" id="PS50249"/>
    </source>
</evidence>
<protein>
    <recommendedName>
        <fullName evidence="6">MPN domain-containing protein</fullName>
    </recommendedName>
</protein>
<evidence type="ECO:0000256" key="1">
    <source>
        <dbReference type="ARBA" id="ARBA00022670"/>
    </source>
</evidence>
<keyword evidence="2" id="KW-0479">Metal-binding</keyword>
<dbReference type="InterPro" id="IPR037518">
    <property type="entry name" value="MPN"/>
</dbReference>
<dbReference type="Gene3D" id="3.40.140.10">
    <property type="entry name" value="Cytidine Deaminase, domain 2"/>
    <property type="match status" value="1"/>
</dbReference>
<keyword evidence="3" id="KW-0378">Hydrolase</keyword>
<dbReference type="Proteomes" id="UP000092643">
    <property type="component" value="Unassembled WGS sequence"/>
</dbReference>
<evidence type="ECO:0000313" key="7">
    <source>
        <dbReference type="EMBL" id="OBW98262.1"/>
    </source>
</evidence>
<dbReference type="PATRIC" id="fig|750.21.peg.1001"/>
<name>A0A1A7P3L6_9PAST</name>
<dbReference type="PANTHER" id="PTHR30471">
    <property type="entry name" value="DNA REPAIR PROTEIN RADC"/>
    <property type="match status" value="1"/>
</dbReference>
<dbReference type="NCBIfam" id="TIGR00608">
    <property type="entry name" value="radc"/>
    <property type="match status" value="1"/>
</dbReference>
<dbReference type="GO" id="GO:0046872">
    <property type="term" value="F:metal ion binding"/>
    <property type="evidence" value="ECO:0007669"/>
    <property type="project" value="UniProtKB-KW"/>
</dbReference>
<dbReference type="PANTHER" id="PTHR30471:SF3">
    <property type="entry name" value="UPF0758 PROTEIN YEES-RELATED"/>
    <property type="match status" value="1"/>
</dbReference>
<keyword evidence="5" id="KW-0482">Metalloprotease</keyword>
<keyword evidence="4" id="KW-0862">Zinc</keyword>
<sequence>MNLTTEQKLTINNALTCLEQLMESSPLYQINAPEFTSPALATDYCRLKIGAETREVVLVLFLSNQHKLLCADIMFKGIINQACISPRDIIKKALEVNTAAIIIAHNHPSGDVTPSNADFTITKKLKAACELFDIRLLDHLVVSMKEAYSFAEHNDMA</sequence>
<evidence type="ECO:0000313" key="8">
    <source>
        <dbReference type="Proteomes" id="UP000092643"/>
    </source>
</evidence>
<dbReference type="GO" id="GO:0006508">
    <property type="term" value="P:proteolysis"/>
    <property type="evidence" value="ECO:0007669"/>
    <property type="project" value="UniProtKB-KW"/>
</dbReference>
<evidence type="ECO:0000256" key="4">
    <source>
        <dbReference type="ARBA" id="ARBA00022833"/>
    </source>
</evidence>
<dbReference type="AlphaFoldDB" id="A0A1A7P3L6"/>
<dbReference type="OrthoDB" id="9804482at2"/>
<dbReference type="Pfam" id="PF04002">
    <property type="entry name" value="RadC"/>
    <property type="match status" value="1"/>
</dbReference>
<organism evidence="7 8">
    <name type="scientific">Gallibacterium anatis</name>
    <dbReference type="NCBI Taxonomy" id="750"/>
    <lineage>
        <taxon>Bacteria</taxon>
        <taxon>Pseudomonadati</taxon>
        <taxon>Pseudomonadota</taxon>
        <taxon>Gammaproteobacteria</taxon>
        <taxon>Pasteurellales</taxon>
        <taxon>Pasteurellaceae</taxon>
        <taxon>Gallibacterium</taxon>
    </lineage>
</organism>
<evidence type="ECO:0000256" key="3">
    <source>
        <dbReference type="ARBA" id="ARBA00022801"/>
    </source>
</evidence>
<dbReference type="CDD" id="cd08071">
    <property type="entry name" value="MPN_DUF2466"/>
    <property type="match status" value="1"/>
</dbReference>
<evidence type="ECO:0000256" key="2">
    <source>
        <dbReference type="ARBA" id="ARBA00022723"/>
    </source>
</evidence>
<dbReference type="PROSITE" id="PS50249">
    <property type="entry name" value="MPN"/>
    <property type="match status" value="1"/>
</dbReference>
<dbReference type="GO" id="GO:0008237">
    <property type="term" value="F:metallopeptidase activity"/>
    <property type="evidence" value="ECO:0007669"/>
    <property type="project" value="UniProtKB-KW"/>
</dbReference>
<gene>
    <name evidence="7" type="ORF">QV03_07700</name>
</gene>
<dbReference type="PROSITE" id="PS01302">
    <property type="entry name" value="UPF0758"/>
    <property type="match status" value="1"/>
</dbReference>
<comment type="caution">
    <text evidence="7">The sequence shown here is derived from an EMBL/GenBank/DDBJ whole genome shotgun (WGS) entry which is preliminary data.</text>
</comment>
<reference evidence="7 8" key="1">
    <citation type="submission" date="2014-11" db="EMBL/GenBank/DDBJ databases">
        <title>Pan-genome of Gallibacterium spp.</title>
        <authorList>
            <person name="Kudirkiene E."/>
            <person name="Bojesen A.M."/>
        </authorList>
    </citation>
    <scope>NUCLEOTIDE SEQUENCE [LARGE SCALE GENOMIC DNA]</scope>
    <source>
        <strain evidence="7 8">F 279</strain>
    </source>
</reference>
<accession>A0A1A7P3L6</accession>
<dbReference type="SUPFAM" id="SSF102712">
    <property type="entry name" value="JAB1/MPN domain"/>
    <property type="match status" value="1"/>
</dbReference>
<dbReference type="EMBL" id="JTJO01000034">
    <property type="protein sequence ID" value="OBW98262.1"/>
    <property type="molecule type" value="Genomic_DNA"/>
</dbReference>
<feature type="domain" description="MPN" evidence="6">
    <location>
        <begin position="33"/>
        <end position="156"/>
    </location>
</feature>
<dbReference type="RefSeq" id="WP_065232416.1">
    <property type="nucleotide sequence ID" value="NZ_JTJN01000021.1"/>
</dbReference>
<proteinExistence type="predicted"/>